<comment type="subcellular location">
    <subcellularLocation>
        <location evidence="1">Cell inner membrane</location>
        <topology evidence="1">Lipid-anchor</topology>
    </subcellularLocation>
</comment>
<dbReference type="Pfam" id="PF25967">
    <property type="entry name" value="RND-MFP_C"/>
    <property type="match status" value="1"/>
</dbReference>
<reference evidence="7 8" key="1">
    <citation type="journal article" date="2005" name="Nucleic Acids Res.">
        <title>Genomic blueprint of Hahella chejuensis, a marine microbe producing an algicidal agent.</title>
        <authorList>
            <person name="Jeong H."/>
            <person name="Yim J.H."/>
            <person name="Lee C."/>
            <person name="Choi S.-H."/>
            <person name="Park Y.K."/>
            <person name="Yoon S.H."/>
            <person name="Hur C.-G."/>
            <person name="Kang H.-Y."/>
            <person name="Kim D."/>
            <person name="Lee H.H."/>
            <person name="Park K.H."/>
            <person name="Park S.-H."/>
            <person name="Park H.-S."/>
            <person name="Lee H.K."/>
            <person name="Oh T.K."/>
            <person name="Kim J.F."/>
        </authorList>
    </citation>
    <scope>NUCLEOTIDE SEQUENCE [LARGE SCALE GENOMIC DNA]</scope>
    <source>
        <strain evidence="7 8">KCTC 2396</strain>
    </source>
</reference>
<dbReference type="Gene3D" id="2.40.50.100">
    <property type="match status" value="1"/>
</dbReference>
<evidence type="ECO:0000259" key="3">
    <source>
        <dbReference type="Pfam" id="PF25876"/>
    </source>
</evidence>
<feature type="domain" description="Multidrug resistance protein MdtA-like beta-barrel" evidence="5">
    <location>
        <begin position="203"/>
        <end position="288"/>
    </location>
</feature>
<dbReference type="Gene3D" id="2.40.420.20">
    <property type="match status" value="1"/>
</dbReference>
<feature type="domain" description="Multidrug resistance protein MdtA-like alpha-helical hairpin" evidence="3">
    <location>
        <begin position="97"/>
        <end position="165"/>
    </location>
</feature>
<dbReference type="EMBL" id="CP000155">
    <property type="protein sequence ID" value="ABC30521.1"/>
    <property type="molecule type" value="Genomic_DNA"/>
</dbReference>
<evidence type="ECO:0000256" key="1">
    <source>
        <dbReference type="ARBA" id="ARBA00004519"/>
    </source>
</evidence>
<evidence type="ECO:0000313" key="7">
    <source>
        <dbReference type="EMBL" id="ABC30521.1"/>
    </source>
</evidence>
<evidence type="ECO:0000313" key="8">
    <source>
        <dbReference type="Proteomes" id="UP000000238"/>
    </source>
</evidence>
<name>Q2SFQ3_HAHCH</name>
<dbReference type="GO" id="GO:0030313">
    <property type="term" value="C:cell envelope"/>
    <property type="evidence" value="ECO:0007669"/>
    <property type="project" value="UniProtKB-SubCell"/>
</dbReference>
<accession>Q2SFQ3</accession>
<dbReference type="InterPro" id="IPR058627">
    <property type="entry name" value="MdtA-like_C"/>
</dbReference>
<dbReference type="STRING" id="349521.HCH_03789"/>
<dbReference type="Proteomes" id="UP000000238">
    <property type="component" value="Chromosome"/>
</dbReference>
<dbReference type="Pfam" id="PF25876">
    <property type="entry name" value="HH_MFP_RND"/>
    <property type="match status" value="1"/>
</dbReference>
<dbReference type="SUPFAM" id="SSF111369">
    <property type="entry name" value="HlyD-like secretion proteins"/>
    <property type="match status" value="1"/>
</dbReference>
<comment type="similarity">
    <text evidence="2">Belongs to the membrane fusion protein (MFP) (TC 8.A.1) family.</text>
</comment>
<dbReference type="PROSITE" id="PS51257">
    <property type="entry name" value="PROKAR_LIPOPROTEIN"/>
    <property type="match status" value="1"/>
</dbReference>
<evidence type="ECO:0000259" key="6">
    <source>
        <dbReference type="Pfam" id="PF25967"/>
    </source>
</evidence>
<organism evidence="7 8">
    <name type="scientific">Hahella chejuensis (strain KCTC 2396)</name>
    <dbReference type="NCBI Taxonomy" id="349521"/>
    <lineage>
        <taxon>Bacteria</taxon>
        <taxon>Pseudomonadati</taxon>
        <taxon>Pseudomonadota</taxon>
        <taxon>Gammaproteobacteria</taxon>
        <taxon>Oceanospirillales</taxon>
        <taxon>Hahellaceae</taxon>
        <taxon>Hahella</taxon>
    </lineage>
</organism>
<dbReference type="RefSeq" id="WP_011397588.1">
    <property type="nucleotide sequence ID" value="NC_007645.1"/>
</dbReference>
<dbReference type="PANTHER" id="PTHR30158">
    <property type="entry name" value="ACRA/E-RELATED COMPONENT OF DRUG EFFLUX TRANSPORTER"/>
    <property type="match status" value="1"/>
</dbReference>
<dbReference type="PANTHER" id="PTHR30158:SF3">
    <property type="entry name" value="MULTIDRUG EFFLUX PUMP SUBUNIT ACRA-RELATED"/>
    <property type="match status" value="1"/>
</dbReference>
<dbReference type="InterPro" id="IPR058625">
    <property type="entry name" value="MdtA-like_BSH"/>
</dbReference>
<dbReference type="AlphaFoldDB" id="Q2SFQ3"/>
<dbReference type="KEGG" id="hch:HCH_03789"/>
<dbReference type="InterPro" id="IPR058626">
    <property type="entry name" value="MdtA-like_b-barrel"/>
</dbReference>
<evidence type="ECO:0000256" key="2">
    <source>
        <dbReference type="ARBA" id="ARBA00009477"/>
    </source>
</evidence>
<dbReference type="Gene3D" id="2.40.30.170">
    <property type="match status" value="1"/>
</dbReference>
<proteinExistence type="inferred from homology"/>
<dbReference type="NCBIfam" id="TIGR01730">
    <property type="entry name" value="RND_mfp"/>
    <property type="match status" value="1"/>
</dbReference>
<dbReference type="Gene3D" id="1.10.287.470">
    <property type="entry name" value="Helix hairpin bin"/>
    <property type="match status" value="1"/>
</dbReference>
<keyword evidence="8" id="KW-1185">Reference proteome</keyword>
<dbReference type="GO" id="GO:0046677">
    <property type="term" value="P:response to antibiotic"/>
    <property type="evidence" value="ECO:0007669"/>
    <property type="project" value="TreeGrafter"/>
</dbReference>
<dbReference type="HOGENOM" id="CLU_018816_2_1_6"/>
<dbReference type="InterPro" id="IPR058624">
    <property type="entry name" value="MdtA-like_HH"/>
</dbReference>
<feature type="domain" description="Multidrug resistance protein MdtA-like barrel-sandwich hybrid" evidence="4">
    <location>
        <begin position="56"/>
        <end position="199"/>
    </location>
</feature>
<evidence type="ECO:0000259" key="4">
    <source>
        <dbReference type="Pfam" id="PF25917"/>
    </source>
</evidence>
<sequence>MEKIRYLLFPLLLTGCGEQKAPAPTPPPPPEVGVVTLTPQDAPIRVQLSGRTVAYRSAEVRPQVNGIIDRRLFVEGAVVEQGQALYRIESDRYQAMYDQAQASLATAQARLDSLGGKSRRYAELAANKSVSRQDHEDIQSDHRQAQAAVQAAQAALQLAAVDLQRTRIDAPIPGRIGRSAVSEGALVTEGQSAPLALIQQLDPIYVDLAQSSRELLALRQSLSEKPDSQEAKDVRLTLEDGSDYPHPGVLRFTEVSVNEATGSVTLRAEFPNPDGLLLPGMFVRAELSGGVRSGVYLTPQQAVTHNARGQATALVVSAEGVVEERRLHILGAQDNHWIVGDGLQAGDRVIVEGLLNATPGEPALATELNFDVAAAALKQ</sequence>
<gene>
    <name evidence="7" type="ordered locus">HCH_03789</name>
</gene>
<protein>
    <submittedName>
        <fullName evidence="7">Membrane-fusion protein</fullName>
    </submittedName>
</protein>
<dbReference type="Pfam" id="PF25917">
    <property type="entry name" value="BSH_RND"/>
    <property type="match status" value="1"/>
</dbReference>
<dbReference type="InterPro" id="IPR006143">
    <property type="entry name" value="RND_pump_MFP"/>
</dbReference>
<evidence type="ECO:0000259" key="5">
    <source>
        <dbReference type="Pfam" id="PF25944"/>
    </source>
</evidence>
<dbReference type="GO" id="GO:0022857">
    <property type="term" value="F:transmembrane transporter activity"/>
    <property type="evidence" value="ECO:0007669"/>
    <property type="project" value="InterPro"/>
</dbReference>
<dbReference type="Pfam" id="PF25944">
    <property type="entry name" value="Beta-barrel_RND"/>
    <property type="match status" value="1"/>
</dbReference>
<dbReference type="GO" id="GO:0005886">
    <property type="term" value="C:plasma membrane"/>
    <property type="evidence" value="ECO:0007669"/>
    <property type="project" value="TreeGrafter"/>
</dbReference>
<dbReference type="eggNOG" id="COG0845">
    <property type="taxonomic scope" value="Bacteria"/>
</dbReference>
<feature type="domain" description="Multidrug resistance protein MdtA-like C-terminal permuted SH3" evidence="6">
    <location>
        <begin position="297"/>
        <end position="354"/>
    </location>
</feature>
<dbReference type="GO" id="GO:0015721">
    <property type="term" value="P:bile acid and bile salt transport"/>
    <property type="evidence" value="ECO:0007669"/>
    <property type="project" value="TreeGrafter"/>
</dbReference>